<evidence type="ECO:0000256" key="1">
    <source>
        <dbReference type="ARBA" id="ARBA00004752"/>
    </source>
</evidence>
<comment type="function">
    <text evidence="2">The lipid II isoglutaminyl synthase complex catalyzes the formation of alpha-D-isoglutamine in the cell wall lipid II stem peptide. The MurT subunit catalyzes the ATP-dependent amidation of D-glutamate residue of lipid II, converting it to an isoglutamine residue.</text>
</comment>
<dbReference type="Pfam" id="PF08245">
    <property type="entry name" value="Mur_ligase_M"/>
    <property type="match status" value="1"/>
</dbReference>
<feature type="binding site" evidence="2">
    <location>
        <position position="203"/>
    </location>
    <ligand>
        <name>Zn(2+)</name>
        <dbReference type="ChEBI" id="CHEBI:29105"/>
    </ligand>
</feature>
<dbReference type="UniPathway" id="UPA00219"/>
<dbReference type="eggNOG" id="COG0771">
    <property type="taxonomic scope" value="Bacteria"/>
</dbReference>
<dbReference type="Proteomes" id="UP000044136">
    <property type="component" value="Unassembled WGS sequence"/>
</dbReference>
<dbReference type="GO" id="GO:0008360">
    <property type="term" value="P:regulation of cell shape"/>
    <property type="evidence" value="ECO:0007669"/>
    <property type="project" value="UniProtKB-KW"/>
</dbReference>
<keyword evidence="2" id="KW-0573">Peptidoglycan synthesis</keyword>
<feature type="binding site" evidence="2">
    <location>
        <position position="206"/>
    </location>
    <ligand>
        <name>Zn(2+)</name>
        <dbReference type="ChEBI" id="CHEBI:29105"/>
    </ligand>
</feature>
<comment type="similarity">
    <text evidence="2">Belongs to the MurCDEF family. MurT subfamily.</text>
</comment>
<keyword evidence="2" id="KW-0479">Metal-binding</keyword>
<keyword evidence="2 5" id="KW-0436">Ligase</keyword>
<feature type="binding site" evidence="2">
    <location>
        <position position="228"/>
    </location>
    <ligand>
        <name>Zn(2+)</name>
        <dbReference type="ChEBI" id="CHEBI:29105"/>
    </ligand>
</feature>
<feature type="domain" description="Mur ligase central" evidence="3">
    <location>
        <begin position="55"/>
        <end position="277"/>
    </location>
</feature>
<dbReference type="GO" id="GO:0016881">
    <property type="term" value="F:acid-amino acid ligase activity"/>
    <property type="evidence" value="ECO:0007669"/>
    <property type="project" value="InterPro"/>
</dbReference>
<dbReference type="Pfam" id="PF08353">
    <property type="entry name" value="MurT_C"/>
    <property type="match status" value="1"/>
</dbReference>
<evidence type="ECO:0000313" key="6">
    <source>
        <dbReference type="Proteomes" id="UP000044136"/>
    </source>
</evidence>
<dbReference type="InterPro" id="IPR013221">
    <property type="entry name" value="Mur_ligase_cen"/>
</dbReference>
<dbReference type="OrthoDB" id="9803907at2"/>
<dbReference type="HOGENOM" id="CLU_041534_0_0_9"/>
<evidence type="ECO:0000313" key="5">
    <source>
        <dbReference type="EMBL" id="CEA02734.1"/>
    </source>
</evidence>
<evidence type="ECO:0000259" key="4">
    <source>
        <dbReference type="Pfam" id="PF08353"/>
    </source>
</evidence>
<dbReference type="GO" id="GO:0140282">
    <property type="term" value="F:carbon-nitrogen ligase activity on lipid II"/>
    <property type="evidence" value="ECO:0007669"/>
    <property type="project" value="UniProtKB-UniRule"/>
</dbReference>
<protein>
    <recommendedName>
        <fullName evidence="2">Lipid II isoglutaminyl synthase (glutamine-hydrolyzing) subunit MurT</fullName>
        <ecNumber evidence="2">6.3.5.13</ecNumber>
    </recommendedName>
</protein>
<dbReference type="GO" id="GO:0008270">
    <property type="term" value="F:zinc ion binding"/>
    <property type="evidence" value="ECO:0007669"/>
    <property type="project" value="UniProtKB-UniRule"/>
</dbReference>
<keyword evidence="2" id="KW-0862">Zinc</keyword>
<accession>A0A078M919</accession>
<feature type="domain" description="Lipid II isoglutaminyl synthase (glutamine-hydrolyzing) subunit MurT C-terminal" evidence="4">
    <location>
        <begin position="318"/>
        <end position="427"/>
    </location>
</feature>
<comment type="catalytic activity">
    <reaction evidence="2">
        <text>beta-D-GlcNAc-(1-&gt;4)-Mur2Ac(oyl-L-Ala-gamma-D-Glu-L-Lys-D-Ala-D-Ala)-di-trans,octa-cis-undecaprenyl diphosphate + ATP = beta-D-GlcNAc-(1-&gt;4)-Mur2Ac(oyl-L-Ala-gamma-D-O-P-Glu-L-Lys-D-Ala-D-Ala)-di-trans,octa-cis-undecaprenyl diphosphate + ADP</text>
        <dbReference type="Rhea" id="RHEA:59488"/>
        <dbReference type="ChEBI" id="CHEBI:30616"/>
        <dbReference type="ChEBI" id="CHEBI:60033"/>
        <dbReference type="ChEBI" id="CHEBI:143132"/>
        <dbReference type="ChEBI" id="CHEBI:456216"/>
    </reaction>
</comment>
<comment type="subunit">
    <text evidence="2">Forms a heterodimer with GatD.</text>
</comment>
<dbReference type="InterPro" id="IPR043703">
    <property type="entry name" value="Lipid_II_synth_MurT"/>
</dbReference>
<comment type="catalytic activity">
    <reaction evidence="2">
        <text>beta-D-GlcNAc-(1-&gt;4)-Mur2Ac(oyl-L-Ala-gamma-D-O-P-Glu-L-Lys-D-Ala-D-Ala)-di-trans,octa-cis-undecaprenyl diphosphate + NH4(+) = beta-D-GlcNAc-(1-&gt;4)-Mur2Ac(oyl-L-Ala-D-isoglutaminyl-L-Lys-D-Ala-D-Ala)-di-trans,octa-cis-undecaprenyl diphosphate + phosphate + H(+)</text>
        <dbReference type="Rhea" id="RHEA:57932"/>
        <dbReference type="ChEBI" id="CHEBI:15378"/>
        <dbReference type="ChEBI" id="CHEBI:28938"/>
        <dbReference type="ChEBI" id="CHEBI:43474"/>
        <dbReference type="ChEBI" id="CHEBI:62233"/>
        <dbReference type="ChEBI" id="CHEBI:143132"/>
    </reaction>
</comment>
<dbReference type="AlphaFoldDB" id="A0A078M919"/>
<dbReference type="InterPro" id="IPR036565">
    <property type="entry name" value="Mur-like_cat_sf"/>
</dbReference>
<name>A0A078M919_9STAP</name>
<dbReference type="InterPro" id="IPR013564">
    <property type="entry name" value="MurT_C"/>
</dbReference>
<dbReference type="EC" id="6.3.5.13" evidence="2"/>
<dbReference type="GO" id="GO:0009252">
    <property type="term" value="P:peptidoglycan biosynthetic process"/>
    <property type="evidence" value="ECO:0007669"/>
    <property type="project" value="UniProtKB-UniRule"/>
</dbReference>
<keyword evidence="6" id="KW-1185">Reference proteome</keyword>
<dbReference type="STRING" id="1461582.BN1048_01825"/>
<dbReference type="EMBL" id="CCSE01000001">
    <property type="protein sequence ID" value="CEA02734.1"/>
    <property type="molecule type" value="Genomic_DNA"/>
</dbReference>
<comment type="pathway">
    <text evidence="1 2">Cell wall biogenesis; peptidoglycan biosynthesis.</text>
</comment>
<dbReference type="PANTHER" id="PTHR23135:SF7">
    <property type="entry name" value="LIPID II ISOGLUTAMINYL SYNTHASE (GLUTAMINE-HYDROLYZING) SUBUNIT MURT"/>
    <property type="match status" value="1"/>
</dbReference>
<dbReference type="PANTHER" id="PTHR23135">
    <property type="entry name" value="MUR LIGASE FAMILY MEMBER"/>
    <property type="match status" value="1"/>
</dbReference>
<evidence type="ECO:0000256" key="2">
    <source>
        <dbReference type="HAMAP-Rule" id="MF_02214"/>
    </source>
</evidence>
<evidence type="ECO:0000259" key="3">
    <source>
        <dbReference type="Pfam" id="PF08245"/>
    </source>
</evidence>
<dbReference type="SUPFAM" id="SSF53623">
    <property type="entry name" value="MurD-like peptide ligases, catalytic domain"/>
    <property type="match status" value="1"/>
</dbReference>
<dbReference type="Gene3D" id="3.40.1190.10">
    <property type="entry name" value="Mur-like, catalytic domain"/>
    <property type="match status" value="1"/>
</dbReference>
<reference evidence="5 6" key="1">
    <citation type="submission" date="2014-07" db="EMBL/GenBank/DDBJ databases">
        <authorList>
            <person name="Urmite Genomes Urmite Genomes"/>
        </authorList>
    </citation>
    <scope>NUCLEOTIDE SEQUENCE [LARGE SCALE GENOMIC DNA]</scope>
    <source>
        <strain evidence="5 6">13MG44_air</strain>
    </source>
</reference>
<keyword evidence="2" id="KW-0133">Cell shape</keyword>
<feature type="binding site" evidence="2">
    <location>
        <position position="225"/>
    </location>
    <ligand>
        <name>Zn(2+)</name>
        <dbReference type="ChEBI" id="CHEBI:29105"/>
    </ligand>
</feature>
<dbReference type="GO" id="GO:0071555">
    <property type="term" value="P:cell wall organization"/>
    <property type="evidence" value="ECO:0007669"/>
    <property type="project" value="UniProtKB-KW"/>
</dbReference>
<feature type="active site" evidence="2">
    <location>
        <position position="353"/>
    </location>
</feature>
<dbReference type="RefSeq" id="WP_035810459.1">
    <property type="nucleotide sequence ID" value="NZ_CCSE01000001.1"/>
</dbReference>
<proteinExistence type="inferred from homology"/>
<gene>
    <name evidence="5" type="primary">murD_2</name>
    <name evidence="2" type="synonym">murT</name>
    <name evidence="5" type="ORF">BN1048_01825</name>
</gene>
<keyword evidence="2" id="KW-0961">Cell wall biogenesis/degradation</keyword>
<keyword evidence="2" id="KW-0547">Nucleotide-binding</keyword>
<comment type="catalytic activity">
    <reaction evidence="2">
        <text>beta-D-GlcNAc-(1-&gt;4)-Mur2Ac(oyl-L-Ala-gamma-D-Glu-L-Lys-D-Ala-D-Ala)-di-trans,octa-cis-undecaprenyl diphosphate + L-glutamine + ATP + H2O = beta-D-GlcNAc-(1-&gt;4)-Mur2Ac(oyl-L-Ala-D-isoglutaminyl-L-Lys-D-Ala-D-Ala)-di-trans,octa-cis-undecaprenyl diphosphate + L-glutamate + ADP + phosphate + H(+)</text>
        <dbReference type="Rhea" id="RHEA:57928"/>
        <dbReference type="ChEBI" id="CHEBI:15377"/>
        <dbReference type="ChEBI" id="CHEBI:15378"/>
        <dbReference type="ChEBI" id="CHEBI:29985"/>
        <dbReference type="ChEBI" id="CHEBI:30616"/>
        <dbReference type="ChEBI" id="CHEBI:43474"/>
        <dbReference type="ChEBI" id="CHEBI:58359"/>
        <dbReference type="ChEBI" id="CHEBI:60033"/>
        <dbReference type="ChEBI" id="CHEBI:62233"/>
        <dbReference type="ChEBI" id="CHEBI:456216"/>
        <dbReference type="EC" id="6.3.5.13"/>
    </reaction>
</comment>
<organism evidence="5 6">
    <name type="scientific">Jeotgalicoccus saudimassiliensis</name>
    <dbReference type="NCBI Taxonomy" id="1461582"/>
    <lineage>
        <taxon>Bacteria</taxon>
        <taxon>Bacillati</taxon>
        <taxon>Bacillota</taxon>
        <taxon>Bacilli</taxon>
        <taxon>Bacillales</taxon>
        <taxon>Staphylococcaceae</taxon>
        <taxon>Jeotgalicoccus</taxon>
    </lineage>
</organism>
<dbReference type="HAMAP" id="MF_02214">
    <property type="entry name" value="Lipid_II_synth_MurT"/>
    <property type="match status" value="1"/>
</dbReference>
<sequence>MTVLSTIAKSAGKLTHYLLTTFTKGGGSSLPGKIALSIDKNLLRNLAKNYDVIVITGTNGKTLTTTLTTNVLSRKYKNIITNRTGSNMKQGIVGAFLNAPRTTKDAIAILEVDEGSLKNVVSELQPRLFVHTNIFSDQLDRYGTTDKIYELLLDAAREVPDAAIIANGDLPLFNSHTLNNEQKFFGFDTDIESSDRTKEDAHCPECRHTLEYNHFTYANLGDYHCPSCGFKRPELDYKVTGVQELDVTHSTFKLDNDPFTLHNAGIYNIYNALAAYSVGKYFDVPTADIKEAFNENERVFGRQEVIIAYDKKIILNVVKNPVGLDQVLNLVKLEKEPFTLVALLNNRPADGVDLKWLDDTHFESLTDLNIEKIITGGIAVDTMTDRLVTAGFDRDNIDAAGDLSSVIEAIEHAPTTQIHMLATYTAMLEIRKALIDKGHLK</sequence>
<keyword evidence="2" id="KW-0067">ATP-binding</keyword>
<dbReference type="GO" id="GO:0005524">
    <property type="term" value="F:ATP binding"/>
    <property type="evidence" value="ECO:0007669"/>
    <property type="project" value="UniProtKB-UniRule"/>
</dbReference>